<keyword evidence="2" id="KW-0378">Hydrolase</keyword>
<dbReference type="GO" id="GO:0016787">
    <property type="term" value="F:hydrolase activity"/>
    <property type="evidence" value="ECO:0007669"/>
    <property type="project" value="UniProtKB-KW"/>
</dbReference>
<dbReference type="EMBL" id="CP042997">
    <property type="protein sequence ID" value="QEH32035.1"/>
    <property type="molecule type" value="Genomic_DNA"/>
</dbReference>
<dbReference type="SUPFAM" id="SSF109854">
    <property type="entry name" value="DinB/YfiT-like putative metalloenzymes"/>
    <property type="match status" value="1"/>
</dbReference>
<feature type="domain" description="DinB-like" evidence="1">
    <location>
        <begin position="15"/>
        <end position="146"/>
    </location>
</feature>
<gene>
    <name evidence="2" type="primary">yfiT_1</name>
    <name evidence="2" type="ORF">OJF2_05040</name>
</gene>
<protein>
    <submittedName>
        <fullName evidence="2">Metal-dependent hydrolase YfiT</fullName>
        <ecNumber evidence="2">3.-.-.-</ecNumber>
    </submittedName>
</protein>
<dbReference type="EC" id="3.-.-.-" evidence="2"/>
<accession>A0A5B9VW73</accession>
<reference evidence="2 3" key="1">
    <citation type="submission" date="2019-08" db="EMBL/GenBank/DDBJ databases">
        <title>Deep-cultivation of Planctomycetes and their phenomic and genomic characterization uncovers novel biology.</title>
        <authorList>
            <person name="Wiegand S."/>
            <person name="Jogler M."/>
            <person name="Boedeker C."/>
            <person name="Pinto D."/>
            <person name="Vollmers J."/>
            <person name="Rivas-Marin E."/>
            <person name="Kohn T."/>
            <person name="Peeters S.H."/>
            <person name="Heuer A."/>
            <person name="Rast P."/>
            <person name="Oberbeckmann S."/>
            <person name="Bunk B."/>
            <person name="Jeske O."/>
            <person name="Meyerdierks A."/>
            <person name="Storesund J.E."/>
            <person name="Kallscheuer N."/>
            <person name="Luecker S."/>
            <person name="Lage O.M."/>
            <person name="Pohl T."/>
            <person name="Merkel B.J."/>
            <person name="Hornburger P."/>
            <person name="Mueller R.-W."/>
            <person name="Bruemmer F."/>
            <person name="Labrenz M."/>
            <person name="Spormann A.M."/>
            <person name="Op den Camp H."/>
            <person name="Overmann J."/>
            <person name="Amann R."/>
            <person name="Jetten M.S.M."/>
            <person name="Mascher T."/>
            <person name="Medema M.H."/>
            <person name="Devos D.P."/>
            <person name="Kaster A.-K."/>
            <person name="Ovreas L."/>
            <person name="Rohde M."/>
            <person name="Galperin M.Y."/>
            <person name="Jogler C."/>
        </authorList>
    </citation>
    <scope>NUCLEOTIDE SEQUENCE [LARGE SCALE GENOMIC DNA]</scope>
    <source>
        <strain evidence="2 3">OJF2</strain>
    </source>
</reference>
<keyword evidence="3" id="KW-1185">Reference proteome</keyword>
<organism evidence="2 3">
    <name type="scientific">Aquisphaera giovannonii</name>
    <dbReference type="NCBI Taxonomy" id="406548"/>
    <lineage>
        <taxon>Bacteria</taxon>
        <taxon>Pseudomonadati</taxon>
        <taxon>Planctomycetota</taxon>
        <taxon>Planctomycetia</taxon>
        <taxon>Isosphaerales</taxon>
        <taxon>Isosphaeraceae</taxon>
        <taxon>Aquisphaera</taxon>
    </lineage>
</organism>
<dbReference type="Gene3D" id="1.20.120.450">
    <property type="entry name" value="dinb family like domain"/>
    <property type="match status" value="1"/>
</dbReference>
<dbReference type="OrthoDB" id="9793216at2"/>
<dbReference type="KEGG" id="agv:OJF2_05040"/>
<evidence type="ECO:0000313" key="2">
    <source>
        <dbReference type="EMBL" id="QEH32035.1"/>
    </source>
</evidence>
<dbReference type="RefSeq" id="WP_148590925.1">
    <property type="nucleotide sequence ID" value="NZ_CP042997.1"/>
</dbReference>
<name>A0A5B9VW73_9BACT</name>
<dbReference type="InterPro" id="IPR034660">
    <property type="entry name" value="DinB/YfiT-like"/>
</dbReference>
<proteinExistence type="predicted"/>
<evidence type="ECO:0000259" key="1">
    <source>
        <dbReference type="Pfam" id="PF12867"/>
    </source>
</evidence>
<evidence type="ECO:0000313" key="3">
    <source>
        <dbReference type="Proteomes" id="UP000324233"/>
    </source>
</evidence>
<dbReference type="AlphaFoldDB" id="A0A5B9VW73"/>
<dbReference type="Pfam" id="PF12867">
    <property type="entry name" value="DinB_2"/>
    <property type="match status" value="1"/>
</dbReference>
<dbReference type="Proteomes" id="UP000324233">
    <property type="component" value="Chromosome"/>
</dbReference>
<dbReference type="InterPro" id="IPR024775">
    <property type="entry name" value="DinB-like"/>
</dbReference>
<sequence>MSPHAPQIEAFLSGPAQVRRLVADMSREQLEARPVEGRWSTLEVVCHLTDSDQVWCHRMKRVIAEHLPLLIGYDETRFAAAMRYHDRALEPELSLMEAMRRQMGDILRALPAEAWSRAGVHNERGLVTLEEMVRIETEHVAHHIRFLVEKRKALGLPAEPA</sequence>